<evidence type="ECO:0000256" key="1">
    <source>
        <dbReference type="ARBA" id="ARBA00008791"/>
    </source>
</evidence>
<dbReference type="Gene3D" id="3.40.50.12370">
    <property type="match status" value="1"/>
</dbReference>
<organism evidence="3 4">
    <name type="scientific">Rhizobium lentis</name>
    <dbReference type="NCBI Taxonomy" id="1138194"/>
    <lineage>
        <taxon>Bacteria</taxon>
        <taxon>Pseudomonadati</taxon>
        <taxon>Pseudomonadota</taxon>
        <taxon>Alphaproteobacteria</taxon>
        <taxon>Hyphomicrobiales</taxon>
        <taxon>Rhizobiaceae</taxon>
        <taxon>Rhizobium/Agrobacterium group</taxon>
        <taxon>Rhizobium</taxon>
    </lineage>
</organism>
<dbReference type="EMBL" id="JABDYC010000010">
    <property type="protein sequence ID" value="MBX5025759.1"/>
    <property type="molecule type" value="Genomic_DNA"/>
</dbReference>
<evidence type="ECO:0000259" key="2">
    <source>
        <dbReference type="Pfam" id="PF00582"/>
    </source>
</evidence>
<sequence length="287" mass="30732">MQPKEGGIGLPYKTILVVLGVNDFKDDIKNAVASGQAIDAHLSVLVVAMAAPPPFGASAEEISAVWLEERGGDIAKLAEHTRHVEEQLASSGLSFDVQDLYTEGAWTDEAVAERALYVDLTLVGRRAAHDRDLCPRIIGGALFQAPAPLILNPTDQPAEITPRTVLIAWNARREAARAVQQALPILQRAGEVRLVLVDPLAKTSPSGEDPGADIAAYLARQGVPVAAETIVSGGRPVQDILKQRAAEMGADMIVMGAYGHSRLRERIFGGVTRAMIETCNRPLFLSH</sequence>
<evidence type="ECO:0000313" key="4">
    <source>
        <dbReference type="Proteomes" id="UP000749740"/>
    </source>
</evidence>
<proteinExistence type="inferred from homology"/>
<dbReference type="Proteomes" id="UP000749740">
    <property type="component" value="Unassembled WGS sequence"/>
</dbReference>
<evidence type="ECO:0000313" key="3">
    <source>
        <dbReference type="EMBL" id="MBX5025759.1"/>
    </source>
</evidence>
<dbReference type="PANTHER" id="PTHR46268">
    <property type="entry name" value="STRESS RESPONSE PROTEIN NHAX"/>
    <property type="match status" value="1"/>
</dbReference>
<dbReference type="CDD" id="cd00293">
    <property type="entry name" value="USP-like"/>
    <property type="match status" value="1"/>
</dbReference>
<name>A0A9Q3QYC1_9HYPH</name>
<protein>
    <submittedName>
        <fullName evidence="3">Universal stress protein</fullName>
    </submittedName>
</protein>
<dbReference type="SUPFAM" id="SSF52402">
    <property type="entry name" value="Adenine nucleotide alpha hydrolases-like"/>
    <property type="match status" value="1"/>
</dbReference>
<comment type="caution">
    <text evidence="3">The sequence shown here is derived from an EMBL/GenBank/DDBJ whole genome shotgun (WGS) entry which is preliminary data.</text>
</comment>
<dbReference type="AlphaFoldDB" id="A0A9Q3QYC1"/>
<comment type="similarity">
    <text evidence="1">Belongs to the universal stress protein A family.</text>
</comment>
<dbReference type="PANTHER" id="PTHR46268:SF15">
    <property type="entry name" value="UNIVERSAL STRESS PROTEIN HP_0031"/>
    <property type="match status" value="1"/>
</dbReference>
<dbReference type="Pfam" id="PF00582">
    <property type="entry name" value="Usp"/>
    <property type="match status" value="1"/>
</dbReference>
<dbReference type="InterPro" id="IPR006016">
    <property type="entry name" value="UspA"/>
</dbReference>
<feature type="domain" description="UspA" evidence="2">
    <location>
        <begin position="163"/>
        <end position="284"/>
    </location>
</feature>
<dbReference type="RefSeq" id="WP_221108401.1">
    <property type="nucleotide sequence ID" value="NZ_JABDYC010000010.1"/>
</dbReference>
<accession>A0A9Q3QYC1</accession>
<reference evidence="3" key="1">
    <citation type="submission" date="2020-04" db="EMBL/GenBank/DDBJ databases">
        <title>Global-level population genomics: horizontal gene transfer, symbiosis and evolution in Rhizobia.</title>
        <authorList>
            <person name="Gai Y."/>
        </authorList>
    </citation>
    <scope>NUCLEOTIDE SEQUENCE</scope>
    <source>
        <strain evidence="3">BLR57</strain>
    </source>
</reference>
<gene>
    <name evidence="3" type="ORF">HJB63_24875</name>
</gene>